<proteinExistence type="inferred from homology"/>
<keyword evidence="2" id="KW-0964">Secreted</keyword>
<comment type="similarity">
    <text evidence="2">Belongs to the fungal hydrophobin family.</text>
</comment>
<keyword evidence="5" id="KW-1185">Reference proteome</keyword>
<name>A0A292PYJ2_9PEZI</name>
<evidence type="ECO:0000313" key="5">
    <source>
        <dbReference type="Proteomes" id="UP001412239"/>
    </source>
</evidence>
<keyword evidence="1 2" id="KW-1015">Disulfide bond</keyword>
<dbReference type="GO" id="GO:0009277">
    <property type="term" value="C:fungal-type cell wall"/>
    <property type="evidence" value="ECO:0007669"/>
    <property type="project" value="InterPro"/>
</dbReference>
<evidence type="ECO:0000256" key="1">
    <source>
        <dbReference type="ARBA" id="ARBA00023157"/>
    </source>
</evidence>
<dbReference type="AlphaFoldDB" id="A0A292PYJ2"/>
<feature type="compositionally biased region" description="Polar residues" evidence="3">
    <location>
        <begin position="32"/>
        <end position="49"/>
    </location>
</feature>
<dbReference type="Proteomes" id="UP001412239">
    <property type="component" value="Unassembled WGS sequence"/>
</dbReference>
<evidence type="ECO:0000256" key="3">
    <source>
        <dbReference type="SAM" id="MobiDB-lite"/>
    </source>
</evidence>
<dbReference type="GO" id="GO:0005199">
    <property type="term" value="F:structural constituent of cell wall"/>
    <property type="evidence" value="ECO:0007669"/>
    <property type="project" value="InterPro"/>
</dbReference>
<comment type="subcellular location">
    <subcellularLocation>
        <location evidence="2">Secreted</location>
        <location evidence="2">Cell wall</location>
    </subcellularLocation>
</comment>
<sequence>MHVSTISILAPTLSVSASPLFARQIASIEETTQVSDSNQDVGNADQNAGNPAANKGKYTVEQGVETCGNAQLNCCNKIEMQGDTTNAGLLGSVFGSRDIGIQCSPINLPAVIGVQVPINKQCDAKAACCQGEVFPGIAFPSPPLTLLASSPVLLFTQNGLINLGCVALASLI</sequence>
<dbReference type="CDD" id="cd23507">
    <property type="entry name" value="hydrophobin_I"/>
    <property type="match status" value="1"/>
</dbReference>
<organism evidence="4 5">
    <name type="scientific">Tuber aestivum</name>
    <name type="common">summer truffle</name>
    <dbReference type="NCBI Taxonomy" id="59557"/>
    <lineage>
        <taxon>Eukaryota</taxon>
        <taxon>Fungi</taxon>
        <taxon>Dikarya</taxon>
        <taxon>Ascomycota</taxon>
        <taxon>Pezizomycotina</taxon>
        <taxon>Pezizomycetes</taxon>
        <taxon>Pezizales</taxon>
        <taxon>Tuberaceae</taxon>
        <taxon>Tuber</taxon>
    </lineage>
</organism>
<feature type="region of interest" description="Disordered" evidence="3">
    <location>
        <begin position="32"/>
        <end position="55"/>
    </location>
</feature>
<keyword evidence="2" id="KW-0732">Signal</keyword>
<gene>
    <name evidence="4" type="ORF">GSTUAT00003241001</name>
</gene>
<evidence type="ECO:0000256" key="2">
    <source>
        <dbReference type="RuleBase" id="RU365009"/>
    </source>
</evidence>
<reference evidence="4" key="1">
    <citation type="submission" date="2015-10" db="EMBL/GenBank/DDBJ databases">
        <authorList>
            <person name="Regsiter A."/>
            <person name="william w."/>
        </authorList>
    </citation>
    <scope>NUCLEOTIDE SEQUENCE</scope>
    <source>
        <strain evidence="4">Montdore</strain>
    </source>
</reference>
<keyword evidence="2" id="KW-0134">Cell wall</keyword>
<dbReference type="InterPro" id="IPR001338">
    <property type="entry name" value="Class_I_Hydrophobin"/>
</dbReference>
<dbReference type="EMBL" id="LN890987">
    <property type="protein sequence ID" value="CUS12629.1"/>
    <property type="molecule type" value="Genomic_DNA"/>
</dbReference>
<dbReference type="Pfam" id="PF01185">
    <property type="entry name" value="Hydrophobin"/>
    <property type="match status" value="1"/>
</dbReference>
<dbReference type="SMART" id="SM00075">
    <property type="entry name" value="HYDRO"/>
    <property type="match status" value="1"/>
</dbReference>
<accession>A0A292PYJ2</accession>
<evidence type="ECO:0000313" key="4">
    <source>
        <dbReference type="EMBL" id="CUS12629.1"/>
    </source>
</evidence>
<protein>
    <recommendedName>
        <fullName evidence="2">Hydrophobin</fullName>
    </recommendedName>
</protein>